<comment type="caution">
    <text evidence="2">The sequence shown here is derived from an EMBL/GenBank/DDBJ whole genome shotgun (WGS) entry which is preliminary data.</text>
</comment>
<gene>
    <name evidence="2" type="ORF">HMPREF9336_01130</name>
</gene>
<protein>
    <recommendedName>
        <fullName evidence="4">MspA family protein</fullName>
    </recommendedName>
</protein>
<keyword evidence="1" id="KW-0732">Signal</keyword>
<evidence type="ECO:0000313" key="2">
    <source>
        <dbReference type="EMBL" id="EFV14049.1"/>
    </source>
</evidence>
<dbReference type="Proteomes" id="UP000004816">
    <property type="component" value="Unassembled WGS sequence"/>
</dbReference>
<dbReference type="AlphaFoldDB" id="E5XNQ9"/>
<dbReference type="STRING" id="679197.HMPREF9336_01130"/>
<organism evidence="2 3">
    <name type="scientific">Segniliparus rugosus (strain ATCC BAA-974 / DSM 45345 / CCUG 50838 / CIP 108380 / JCM 13579 / CDC 945)</name>
    <dbReference type="NCBI Taxonomy" id="679197"/>
    <lineage>
        <taxon>Bacteria</taxon>
        <taxon>Bacillati</taxon>
        <taxon>Actinomycetota</taxon>
        <taxon>Actinomycetes</taxon>
        <taxon>Mycobacteriales</taxon>
        <taxon>Segniliparaceae</taxon>
        <taxon>Segniliparus</taxon>
    </lineage>
</organism>
<name>E5XNQ9_SEGRC</name>
<keyword evidence="3" id="KW-1185">Reference proteome</keyword>
<dbReference type="InterPro" id="IPR015286">
    <property type="entry name" value="Porin_fam_mycobact-type"/>
</dbReference>
<dbReference type="HOGENOM" id="CLU_089957_2_0_11"/>
<evidence type="ECO:0008006" key="4">
    <source>
        <dbReference type="Google" id="ProtNLM"/>
    </source>
</evidence>
<reference evidence="2 3" key="1">
    <citation type="journal article" date="2011" name="Stand. Genomic Sci.">
        <title>High quality draft genome sequence of Segniliparus rugosus CDC 945(T)= (ATCC BAA-974(T)).</title>
        <authorList>
            <person name="Earl A.M."/>
            <person name="Desjardins C.A."/>
            <person name="Fitzgerald M.G."/>
            <person name="Arachchi H.M."/>
            <person name="Zeng Q."/>
            <person name="Mehta T."/>
            <person name="Griggs A."/>
            <person name="Birren B.W."/>
            <person name="Toney N.C."/>
            <person name="Carr J."/>
            <person name="Posey J."/>
            <person name="Butler W.R."/>
        </authorList>
    </citation>
    <scope>NUCLEOTIDE SEQUENCE [LARGE SCALE GENOMIC DNA]</scope>
    <source>
        <strain evidence="3">ATCC BAA-974 / DSM 45345 / CCUG 50838 / CIP 108380 / JCM 13579 / CDC 945</strain>
    </source>
</reference>
<dbReference type="Pfam" id="PF09203">
    <property type="entry name" value="MspA"/>
    <property type="match status" value="1"/>
</dbReference>
<dbReference type="InterPro" id="IPR036435">
    <property type="entry name" value="Leukocidin/porin_MspA_sf"/>
</dbReference>
<evidence type="ECO:0000313" key="3">
    <source>
        <dbReference type="Proteomes" id="UP000004816"/>
    </source>
</evidence>
<dbReference type="Gene3D" id="2.60.40.1650">
    <property type="entry name" value="Porin MspA (Ig-like beta-sandwich domain)"/>
    <property type="match status" value="2"/>
</dbReference>
<proteinExistence type="predicted"/>
<dbReference type="eggNOG" id="ENOG5031E99">
    <property type="taxonomic scope" value="Bacteria"/>
</dbReference>
<dbReference type="SUPFAM" id="SSF56959">
    <property type="entry name" value="Leukocidin-like"/>
    <property type="match status" value="1"/>
</dbReference>
<evidence type="ECO:0000256" key="1">
    <source>
        <dbReference type="ARBA" id="ARBA00022729"/>
    </source>
</evidence>
<sequence length="208" mass="21339">MLFCAPDIVLSHSAAAHADPVGLDDTIGNHVTDDGYTVSLNLLDMSVNSVANMGSTLFTREAFISGKAAVSIEGKGRAPVDSGLLKIGLQASCQMDLSNGLEVQGGANANWASPNVSVGTGGLNLNSGNVGVGVNGFLDLYLRPGQIVTVPMSVKQLTGPKGGTRVTDGHLNVDACGGAAYVRLFAVVQLSTPENDDTFSVYGPIVSF</sequence>
<accession>E5XNQ9</accession>
<dbReference type="EMBL" id="ACZI02000003">
    <property type="protein sequence ID" value="EFV14049.1"/>
    <property type="molecule type" value="Genomic_DNA"/>
</dbReference>